<keyword evidence="2" id="KW-1185">Reference proteome</keyword>
<dbReference type="RefSeq" id="XP_002675702.1">
    <property type="nucleotide sequence ID" value="XM_002675656.1"/>
</dbReference>
<evidence type="ECO:0000313" key="1">
    <source>
        <dbReference type="EMBL" id="EFC42958.1"/>
    </source>
</evidence>
<dbReference type="OrthoDB" id="5370059at2759"/>
<dbReference type="InterPro" id="IPR009091">
    <property type="entry name" value="RCC1/BLIP-II"/>
</dbReference>
<dbReference type="Pfam" id="PF13540">
    <property type="entry name" value="RCC1_2"/>
    <property type="match status" value="1"/>
</dbReference>
<protein>
    <submittedName>
        <fullName evidence="1">Predicted protein</fullName>
    </submittedName>
</protein>
<gene>
    <name evidence="1" type="ORF">NAEGRDRAFT_69065</name>
</gene>
<dbReference type="EMBL" id="GG738876">
    <property type="protein sequence ID" value="EFC42958.1"/>
    <property type="molecule type" value="Genomic_DNA"/>
</dbReference>
<sequence>MPQHYRVHRQYPLDTFYPNFFSAGQAMVKYWVATSSDDIYDTKEINDSGWSLIELPFESKAVWLGNRLLLFHTTQNLLVLNRHVALKVLHSFKVFHMPFEKDQLSSSACPFYIFDIRKLVDIGFDVSGTDPDLKCYDIHRVVCDSSCFYFEMINGILIVLKSDEGKLIIDTRFVKDRIKLIETSLQSSKMVVYTEGHKLYFDSENVPIDHIDSPFRLIAASPVSVALVTEDNRFYLNGDDSNGTCGGIQTGGNELKLALKQFSPSERIANIKCGYIHTVILLENGHVWASGYNDLKQCGIEGPVKEFTEIEERYYQYGHFRKIRSTSRGTVLMSDSGAVFIGEVVHKFKQYKDRYLFEPFTPDFNEVAGGGWQYVLFKKNETTKSLNYFLSNLKQFARGESKQGNSGDVFFQDCQLIIQ</sequence>
<dbReference type="InParanoid" id="D2VJJ9"/>
<dbReference type="SUPFAM" id="SSF50985">
    <property type="entry name" value="RCC1/BLIP-II"/>
    <property type="match status" value="1"/>
</dbReference>
<dbReference type="GeneID" id="8853026"/>
<dbReference type="AlphaFoldDB" id="D2VJJ9"/>
<evidence type="ECO:0000313" key="2">
    <source>
        <dbReference type="Proteomes" id="UP000006671"/>
    </source>
</evidence>
<dbReference type="Gene3D" id="2.130.10.30">
    <property type="entry name" value="Regulator of chromosome condensation 1/beta-lactamase-inhibitor protein II"/>
    <property type="match status" value="1"/>
</dbReference>
<reference evidence="1 2" key="1">
    <citation type="journal article" date="2010" name="Cell">
        <title>The genome of Naegleria gruberi illuminates early eukaryotic versatility.</title>
        <authorList>
            <person name="Fritz-Laylin L.K."/>
            <person name="Prochnik S.E."/>
            <person name="Ginger M.L."/>
            <person name="Dacks J.B."/>
            <person name="Carpenter M.L."/>
            <person name="Field M.C."/>
            <person name="Kuo A."/>
            <person name="Paredez A."/>
            <person name="Chapman J."/>
            <person name="Pham J."/>
            <person name="Shu S."/>
            <person name="Neupane R."/>
            <person name="Cipriano M."/>
            <person name="Mancuso J."/>
            <person name="Tu H."/>
            <person name="Salamov A."/>
            <person name="Lindquist E."/>
            <person name="Shapiro H."/>
            <person name="Lucas S."/>
            <person name="Grigoriev I.V."/>
            <person name="Cande W.Z."/>
            <person name="Fulton C."/>
            <person name="Rokhsar D.S."/>
            <person name="Dawson S.C."/>
        </authorList>
    </citation>
    <scope>NUCLEOTIDE SEQUENCE [LARGE SCALE GENOMIC DNA]</scope>
    <source>
        <strain evidence="1 2">NEG-M</strain>
    </source>
</reference>
<dbReference type="VEuPathDB" id="AmoebaDB:NAEGRDRAFT_69065"/>
<accession>D2VJJ9</accession>
<proteinExistence type="predicted"/>
<dbReference type="OMA" id="FEMINGI"/>
<dbReference type="KEGG" id="ngr:NAEGRDRAFT_69065"/>
<name>D2VJJ9_NAEGR</name>
<dbReference type="Proteomes" id="UP000006671">
    <property type="component" value="Unassembled WGS sequence"/>
</dbReference>
<organism evidence="2">
    <name type="scientific">Naegleria gruberi</name>
    <name type="common">Amoeba</name>
    <dbReference type="NCBI Taxonomy" id="5762"/>
    <lineage>
        <taxon>Eukaryota</taxon>
        <taxon>Discoba</taxon>
        <taxon>Heterolobosea</taxon>
        <taxon>Tetramitia</taxon>
        <taxon>Eutetramitia</taxon>
        <taxon>Vahlkampfiidae</taxon>
        <taxon>Naegleria</taxon>
    </lineage>
</organism>